<dbReference type="PANTHER" id="PTHR31528">
    <property type="entry name" value="4-AMINO-5-HYDROXYMETHYL-2-METHYLPYRIMIDINE PHOSPHATE SYNTHASE THI11-RELATED"/>
    <property type="match status" value="1"/>
</dbReference>
<evidence type="ECO:0000313" key="3">
    <source>
        <dbReference type="Proteomes" id="UP000637819"/>
    </source>
</evidence>
<sequence>MRTRSVWVLDDEDDPIVDSIAAGIGRTPARLLAYLLLRAERETDLTTNVHLQIGTGTNRTTISEAMARLEARDLVERTTVSAAASGGRPRTAWQPAAGIEPTIETTYESHARALLELAESFRGGAATEPRAEAAAPSDSPIEFALNWRPNALHVPIYAAIAAEWYDAFGVDVRLEHRDGSRRALERVVSGTAELALAGAATVVRAREAGEPIVPVAPLYQRAMTVLYTVRETFGEPLQSVDQLEGRRVGMPPNAETRLLGRLFLSQITFDEDIAVVDTNGEERDALRRGEADVVTGSIADPRELEREGATVDVLPVTDHFPIYGPTIIAHKRTLDERAREIGNVLAGTTGGWAAARRDPGPAAERIAAESDDPPERIRRTFACAAADFGTSDAVRERGWGWHRAEMWDRLRTALAQGVLLGDAA</sequence>
<dbReference type="SUPFAM" id="SSF53850">
    <property type="entry name" value="Periplasmic binding protein-like II"/>
    <property type="match status" value="1"/>
</dbReference>
<dbReference type="KEGG" id="hsal:JMJ58_05735"/>
<feature type="domain" description="SsuA/THI5-like" evidence="1">
    <location>
        <begin position="151"/>
        <end position="360"/>
    </location>
</feature>
<dbReference type="EMBL" id="CP069188">
    <property type="protein sequence ID" value="QRV16390.1"/>
    <property type="molecule type" value="Genomic_DNA"/>
</dbReference>
<evidence type="ECO:0000313" key="2">
    <source>
        <dbReference type="EMBL" id="QRV16390.1"/>
    </source>
</evidence>
<dbReference type="PANTHER" id="PTHR31528:SF15">
    <property type="entry name" value="RIBOFLAVIN-BINDING PROTEIN RIBY"/>
    <property type="match status" value="1"/>
</dbReference>
<dbReference type="GO" id="GO:0009228">
    <property type="term" value="P:thiamine biosynthetic process"/>
    <property type="evidence" value="ECO:0007669"/>
    <property type="project" value="InterPro"/>
</dbReference>
<dbReference type="AlphaFoldDB" id="A0A8T8E4G7"/>
<evidence type="ECO:0000259" key="1">
    <source>
        <dbReference type="Pfam" id="PF09084"/>
    </source>
</evidence>
<dbReference type="GeneID" id="62874605"/>
<dbReference type="InterPro" id="IPR027939">
    <property type="entry name" value="NMT1/THI5"/>
</dbReference>
<dbReference type="Proteomes" id="UP000637819">
    <property type="component" value="Chromosome"/>
</dbReference>
<keyword evidence="3" id="KW-1185">Reference proteome</keyword>
<dbReference type="Pfam" id="PF09084">
    <property type="entry name" value="NMT1"/>
    <property type="match status" value="1"/>
</dbReference>
<gene>
    <name evidence="2" type="ORF">JMJ58_05735</name>
</gene>
<reference evidence="2 3" key="1">
    <citation type="submission" date="2021-01" db="EMBL/GenBank/DDBJ databases">
        <title>Genome Sequence and Methylation Pattern of Haloterrigena salifodinae BOL5-1, An Extremely Halophilic Archaeon from a Bolivian Salt Mine.</title>
        <authorList>
            <person name="DasSarma P."/>
            <person name="Anton B.P."/>
            <person name="DasSarma S.L."/>
            <person name="von Ehrenheim H.A.L."/>
            <person name="Martinez F.L."/>
            <person name="Guzman D."/>
            <person name="Roberts R.J."/>
            <person name="DasSarma S."/>
        </authorList>
    </citation>
    <scope>NUCLEOTIDE SEQUENCE [LARGE SCALE GENOMIC DNA]</scope>
    <source>
        <strain evidence="2 3">BOL5-1</strain>
    </source>
</reference>
<organism evidence="2 3">
    <name type="scientific">Haloterrigena salifodinae</name>
    <dbReference type="NCBI Taxonomy" id="2675099"/>
    <lineage>
        <taxon>Archaea</taxon>
        <taxon>Methanobacteriati</taxon>
        <taxon>Methanobacteriota</taxon>
        <taxon>Stenosarchaea group</taxon>
        <taxon>Halobacteria</taxon>
        <taxon>Halobacteriales</taxon>
        <taxon>Natrialbaceae</taxon>
        <taxon>Haloterrigena</taxon>
    </lineage>
</organism>
<dbReference type="RefSeq" id="WP_204748683.1">
    <property type="nucleotide sequence ID" value="NZ_CP069188.1"/>
</dbReference>
<protein>
    <submittedName>
        <fullName evidence="2">ABC transporter substrate-binding protein</fullName>
    </submittedName>
</protein>
<proteinExistence type="predicted"/>
<accession>A0A8T8E4G7</accession>
<dbReference type="Gene3D" id="3.40.190.10">
    <property type="entry name" value="Periplasmic binding protein-like II"/>
    <property type="match status" value="2"/>
</dbReference>
<dbReference type="InterPro" id="IPR015168">
    <property type="entry name" value="SsuA/THI5"/>
</dbReference>
<name>A0A8T8E4G7_9EURY</name>
<dbReference type="OrthoDB" id="157197at2157"/>